<feature type="domain" description="Aminotransferase-like plant mobile" evidence="2">
    <location>
        <begin position="84"/>
        <end position="158"/>
    </location>
</feature>
<dbReference type="InterPro" id="IPR044824">
    <property type="entry name" value="MAIN-like"/>
</dbReference>
<evidence type="ECO:0000313" key="3">
    <source>
        <dbReference type="EMBL" id="KAL0367512.1"/>
    </source>
</evidence>
<dbReference type="GO" id="GO:0010073">
    <property type="term" value="P:meristem maintenance"/>
    <property type="evidence" value="ECO:0007669"/>
    <property type="project" value="InterPro"/>
</dbReference>
<reference evidence="3" key="2">
    <citation type="journal article" date="2024" name="Plant">
        <title>Genomic evolution and insights into agronomic trait innovations of Sesamum species.</title>
        <authorList>
            <person name="Miao H."/>
            <person name="Wang L."/>
            <person name="Qu L."/>
            <person name="Liu H."/>
            <person name="Sun Y."/>
            <person name="Le M."/>
            <person name="Wang Q."/>
            <person name="Wei S."/>
            <person name="Zheng Y."/>
            <person name="Lin W."/>
            <person name="Duan Y."/>
            <person name="Cao H."/>
            <person name="Xiong S."/>
            <person name="Wang X."/>
            <person name="Wei L."/>
            <person name="Li C."/>
            <person name="Ma Q."/>
            <person name="Ju M."/>
            <person name="Zhao R."/>
            <person name="Li G."/>
            <person name="Mu C."/>
            <person name="Tian Q."/>
            <person name="Mei H."/>
            <person name="Zhang T."/>
            <person name="Gao T."/>
            <person name="Zhang H."/>
        </authorList>
    </citation>
    <scope>NUCLEOTIDE SEQUENCE</scope>
    <source>
        <strain evidence="3">G02</strain>
    </source>
</reference>
<accession>A0AAW2QHY8</accession>
<dbReference type="PANTHER" id="PTHR46033">
    <property type="entry name" value="PROTEIN MAIN-LIKE 2"/>
    <property type="match status" value="1"/>
</dbReference>
<sequence length="382" mass="43383">MYDKPHEIVVQYARAVALLLLGGVMCPDSSGNLILLLYLTKLEDIVEARNYSWGSVVLALLYRELCNATNKGKAAIGGALQLLQFIWQPYDMDSNVIMAYTADFNPQLWRSSCPLIFYAIVEMHHPERVLRQFGMRQNIPEAADTRDMSLHQISHRFAHGIQIIKEALPHMSQQIATSSDNAPTTSHRQRRSSSRMSIGSVERDDVGVDIAGPSTVYTPQDYYVPQPPQDYYVPQPPQDDWFQTAPYMPSHAQVDLDLGLSINQSYAPEYNISPIPFPSFSAYRDNVESSSAASSSRLHRTDKRREVRFIQHPSVHAFAFKSEDRSRKGRIIHYQPPPGPRNCMDCKRRRCPLLPGVSEKWHQRWVEMHEIGGGILVGGAFW</sequence>
<evidence type="ECO:0000259" key="2">
    <source>
        <dbReference type="Pfam" id="PF10536"/>
    </source>
</evidence>
<name>A0AAW2QHY8_SESRA</name>
<proteinExistence type="predicted"/>
<evidence type="ECO:0000256" key="1">
    <source>
        <dbReference type="SAM" id="MobiDB-lite"/>
    </source>
</evidence>
<gene>
    <name evidence="3" type="ORF">Sradi_3641300</name>
</gene>
<protein>
    <recommendedName>
        <fullName evidence="2">Aminotransferase-like plant mobile domain-containing protein</fullName>
    </recommendedName>
</protein>
<dbReference type="Pfam" id="PF10536">
    <property type="entry name" value="PMD"/>
    <property type="match status" value="1"/>
</dbReference>
<organism evidence="3">
    <name type="scientific">Sesamum radiatum</name>
    <name type="common">Black benniseed</name>
    <dbReference type="NCBI Taxonomy" id="300843"/>
    <lineage>
        <taxon>Eukaryota</taxon>
        <taxon>Viridiplantae</taxon>
        <taxon>Streptophyta</taxon>
        <taxon>Embryophyta</taxon>
        <taxon>Tracheophyta</taxon>
        <taxon>Spermatophyta</taxon>
        <taxon>Magnoliopsida</taxon>
        <taxon>eudicotyledons</taxon>
        <taxon>Gunneridae</taxon>
        <taxon>Pentapetalae</taxon>
        <taxon>asterids</taxon>
        <taxon>lamiids</taxon>
        <taxon>Lamiales</taxon>
        <taxon>Pedaliaceae</taxon>
        <taxon>Sesamum</taxon>
    </lineage>
</organism>
<dbReference type="InterPro" id="IPR019557">
    <property type="entry name" value="AminoTfrase-like_pln_mobile"/>
</dbReference>
<comment type="caution">
    <text evidence="3">The sequence shown here is derived from an EMBL/GenBank/DDBJ whole genome shotgun (WGS) entry which is preliminary data.</text>
</comment>
<dbReference type="PANTHER" id="PTHR46033:SF8">
    <property type="entry name" value="PROTEIN MAINTENANCE OF MERISTEMS-LIKE"/>
    <property type="match status" value="1"/>
</dbReference>
<feature type="region of interest" description="Disordered" evidence="1">
    <location>
        <begin position="174"/>
        <end position="211"/>
    </location>
</feature>
<reference evidence="3" key="1">
    <citation type="submission" date="2020-06" db="EMBL/GenBank/DDBJ databases">
        <authorList>
            <person name="Li T."/>
            <person name="Hu X."/>
            <person name="Zhang T."/>
            <person name="Song X."/>
            <person name="Zhang H."/>
            <person name="Dai N."/>
            <person name="Sheng W."/>
            <person name="Hou X."/>
            <person name="Wei L."/>
        </authorList>
    </citation>
    <scope>NUCLEOTIDE SEQUENCE</scope>
    <source>
        <strain evidence="3">G02</strain>
        <tissue evidence="3">Leaf</tissue>
    </source>
</reference>
<feature type="compositionally biased region" description="Polar residues" evidence="1">
    <location>
        <begin position="174"/>
        <end position="185"/>
    </location>
</feature>
<dbReference type="AlphaFoldDB" id="A0AAW2QHY8"/>
<dbReference type="EMBL" id="JACGWJ010000015">
    <property type="protein sequence ID" value="KAL0367512.1"/>
    <property type="molecule type" value="Genomic_DNA"/>
</dbReference>